<protein>
    <recommendedName>
        <fullName evidence="3">Metallopeptidase domain-containing protein</fullName>
    </recommendedName>
</protein>
<organism evidence="1 2">
    <name type="scientific">Candidatus Muproteobacteria bacterium RBG_16_60_9</name>
    <dbReference type="NCBI Taxonomy" id="1817755"/>
    <lineage>
        <taxon>Bacteria</taxon>
        <taxon>Pseudomonadati</taxon>
        <taxon>Pseudomonadota</taxon>
        <taxon>Candidatus Muproteobacteria</taxon>
    </lineage>
</organism>
<reference evidence="1 2" key="1">
    <citation type="journal article" date="2016" name="Nat. Commun.">
        <title>Thousands of microbial genomes shed light on interconnected biogeochemical processes in an aquifer system.</title>
        <authorList>
            <person name="Anantharaman K."/>
            <person name="Brown C.T."/>
            <person name="Hug L.A."/>
            <person name="Sharon I."/>
            <person name="Castelle C.J."/>
            <person name="Probst A.J."/>
            <person name="Thomas B.C."/>
            <person name="Singh A."/>
            <person name="Wilkins M.J."/>
            <person name="Karaoz U."/>
            <person name="Brodie E.L."/>
            <person name="Williams K.H."/>
            <person name="Hubbard S.S."/>
            <person name="Banfield J.F."/>
        </authorList>
    </citation>
    <scope>NUCLEOTIDE SEQUENCE [LARGE SCALE GENOMIC DNA]</scope>
</reference>
<dbReference type="AlphaFoldDB" id="A0A1F6UWP6"/>
<evidence type="ECO:0008006" key="3">
    <source>
        <dbReference type="Google" id="ProtNLM"/>
    </source>
</evidence>
<sequence length="130" mass="14008">MDGDNHGWGWQHDAQAADGLRVRYADDSTPRVDDIDAVYQAVAACMSVPLPHGPLLIFAPGILATTDVAGIGFLDTGTFVIDSSCIDLAAPGGQFTLRHELVHYLLDQIGFPRDRNQAHDSPYFSACVVP</sequence>
<name>A0A1F6UWP6_9PROT</name>
<accession>A0A1F6UWP6</accession>
<comment type="caution">
    <text evidence="1">The sequence shown here is derived from an EMBL/GenBank/DDBJ whole genome shotgun (WGS) entry which is preliminary data.</text>
</comment>
<evidence type="ECO:0000313" key="1">
    <source>
        <dbReference type="EMBL" id="OGI61758.1"/>
    </source>
</evidence>
<proteinExistence type="predicted"/>
<dbReference type="Proteomes" id="UP000179076">
    <property type="component" value="Unassembled WGS sequence"/>
</dbReference>
<gene>
    <name evidence="1" type="ORF">A2W18_08375</name>
</gene>
<evidence type="ECO:0000313" key="2">
    <source>
        <dbReference type="Proteomes" id="UP000179076"/>
    </source>
</evidence>
<dbReference type="EMBL" id="MFSP01000189">
    <property type="protein sequence ID" value="OGI61758.1"/>
    <property type="molecule type" value="Genomic_DNA"/>
</dbReference>